<feature type="transmembrane region" description="Helical" evidence="9">
    <location>
        <begin position="183"/>
        <end position="203"/>
    </location>
</feature>
<evidence type="ECO:0000256" key="8">
    <source>
        <dbReference type="PIRNR" id="PIRNR005353"/>
    </source>
</evidence>
<feature type="transmembrane region" description="Helical" evidence="9">
    <location>
        <begin position="303"/>
        <end position="325"/>
    </location>
</feature>
<gene>
    <name evidence="10" type="ORF">LMF89_10680</name>
</gene>
<protein>
    <submittedName>
        <fullName evidence="10">NCS2 family permease</fullName>
    </submittedName>
</protein>
<feature type="transmembrane region" description="Helical" evidence="9">
    <location>
        <begin position="434"/>
        <end position="449"/>
    </location>
</feature>
<dbReference type="InterPro" id="IPR006043">
    <property type="entry name" value="NCS2"/>
</dbReference>
<feature type="transmembrane region" description="Helical" evidence="9">
    <location>
        <begin position="368"/>
        <end position="386"/>
    </location>
</feature>
<feature type="transmembrane region" description="Helical" evidence="9">
    <location>
        <begin position="35"/>
        <end position="60"/>
    </location>
</feature>
<feature type="transmembrane region" description="Helical" evidence="9">
    <location>
        <begin position="152"/>
        <end position="171"/>
    </location>
</feature>
<reference evidence="10" key="1">
    <citation type="submission" date="2021-11" db="EMBL/GenBank/DDBJ databases">
        <title>Description of a new species Pelosinus isolated from the bottom sediments of Lake Baikal.</title>
        <authorList>
            <person name="Zakharyuk A."/>
        </authorList>
    </citation>
    <scope>NUCLEOTIDE SEQUENCE</scope>
    <source>
        <strain evidence="10">Bkl1</strain>
    </source>
</reference>
<comment type="subcellular location">
    <subcellularLocation>
        <location evidence="1 8">Cell membrane</location>
        <topology evidence="1 8">Multi-pass membrane protein</topology>
    </subcellularLocation>
</comment>
<feature type="transmembrane region" description="Helical" evidence="9">
    <location>
        <begin position="210"/>
        <end position="233"/>
    </location>
</feature>
<keyword evidence="5 8" id="KW-0812">Transmembrane</keyword>
<dbReference type="Pfam" id="PF00860">
    <property type="entry name" value="Xan_ur_permease"/>
    <property type="match status" value="1"/>
</dbReference>
<dbReference type="EMBL" id="JAJHJB010000012">
    <property type="protein sequence ID" value="MCC5465821.1"/>
    <property type="molecule type" value="Genomic_DNA"/>
</dbReference>
<dbReference type="InterPro" id="IPR026033">
    <property type="entry name" value="Azg-like_bact_archaea"/>
</dbReference>
<evidence type="ECO:0000256" key="1">
    <source>
        <dbReference type="ARBA" id="ARBA00004651"/>
    </source>
</evidence>
<sequence length="450" mass="46861">MLKTQVTENQGNIQVFLNRYFKLSQRGTDIRTEMLAGLTTFIAMSYLIFVIPGQFLAAAGMPHTSATAATILSTVFATLLIGLYANLPIAMGPGLGLGAVFAFVMVGSMGLSWQTALGAVFVSGVLFFILAITNITKAVIEAIPTMLKSAIGVGLGLFIAFIGFKGAGIIVPSPGTIVTLGSLKQPGVLLAIIGLIINSILLARKVKGAFLIGILSTTVIGMFMGVAKVPTSINDLISFIPPMPVETMGQLDIMAAIGYGLVSIIFTITIVDLFDNIGTLIAISGKAKLLDKNGNLPDINKALLAGSLAAMMGSFLGSCTVTSYLESAAGVGAGGKSGLASVTTGILFLATLFITPLAALVPGAATSSILIILGALMIGEIAHIDFTDFTNALPAFLTIILMPLTSSIVEGMAFGFIAYTLLKVVTGRVKEINPLMYILSIIFAIHLWMK</sequence>
<name>A0ABS8HT83_9FIRM</name>
<keyword evidence="4 8" id="KW-1003">Cell membrane</keyword>
<dbReference type="PIRSF" id="PIRSF005353">
    <property type="entry name" value="PbuG"/>
    <property type="match status" value="1"/>
</dbReference>
<feature type="transmembrane region" description="Helical" evidence="9">
    <location>
        <begin position="66"/>
        <end position="87"/>
    </location>
</feature>
<dbReference type="PANTHER" id="PTHR43337">
    <property type="entry name" value="XANTHINE/URACIL PERMEASE C887.17-RELATED"/>
    <property type="match status" value="1"/>
</dbReference>
<evidence type="ECO:0000256" key="4">
    <source>
        <dbReference type="ARBA" id="ARBA00022475"/>
    </source>
</evidence>
<keyword evidence="11" id="KW-1185">Reference proteome</keyword>
<dbReference type="RefSeq" id="WP_229535045.1">
    <property type="nucleotide sequence ID" value="NZ_JAJHJB010000012.1"/>
</dbReference>
<comment type="caution">
    <text evidence="10">The sequence shown here is derived from an EMBL/GenBank/DDBJ whole genome shotgun (WGS) entry which is preliminary data.</text>
</comment>
<evidence type="ECO:0000256" key="6">
    <source>
        <dbReference type="ARBA" id="ARBA00022989"/>
    </source>
</evidence>
<organism evidence="10 11">
    <name type="scientific">Pelosinus baikalensis</name>
    <dbReference type="NCBI Taxonomy" id="2892015"/>
    <lineage>
        <taxon>Bacteria</taxon>
        <taxon>Bacillati</taxon>
        <taxon>Bacillota</taxon>
        <taxon>Negativicutes</taxon>
        <taxon>Selenomonadales</taxon>
        <taxon>Sporomusaceae</taxon>
        <taxon>Pelosinus</taxon>
    </lineage>
</organism>
<accession>A0ABS8HT83</accession>
<proteinExistence type="inferred from homology"/>
<comment type="similarity">
    <text evidence="2 8">Belongs to the nucleobase:cation symporter-2 (NCS2) (TC 2.A.40) family. Azg-like subfamily.</text>
</comment>
<dbReference type="PANTHER" id="PTHR43337:SF1">
    <property type="entry name" value="XANTHINE_URACIL PERMEASE C887.17-RELATED"/>
    <property type="match status" value="1"/>
</dbReference>
<feature type="transmembrane region" description="Helical" evidence="9">
    <location>
        <begin position="392"/>
        <end position="422"/>
    </location>
</feature>
<dbReference type="Proteomes" id="UP001165492">
    <property type="component" value="Unassembled WGS sequence"/>
</dbReference>
<evidence type="ECO:0000256" key="7">
    <source>
        <dbReference type="ARBA" id="ARBA00023136"/>
    </source>
</evidence>
<feature type="transmembrane region" description="Helical" evidence="9">
    <location>
        <begin position="337"/>
        <end position="361"/>
    </location>
</feature>
<feature type="transmembrane region" description="Helical" evidence="9">
    <location>
        <begin position="119"/>
        <end position="140"/>
    </location>
</feature>
<evidence type="ECO:0000256" key="2">
    <source>
        <dbReference type="ARBA" id="ARBA00005697"/>
    </source>
</evidence>
<dbReference type="InterPro" id="IPR045018">
    <property type="entry name" value="Azg-like"/>
</dbReference>
<evidence type="ECO:0000313" key="11">
    <source>
        <dbReference type="Proteomes" id="UP001165492"/>
    </source>
</evidence>
<evidence type="ECO:0000313" key="10">
    <source>
        <dbReference type="EMBL" id="MCC5465821.1"/>
    </source>
</evidence>
<evidence type="ECO:0000256" key="9">
    <source>
        <dbReference type="SAM" id="Phobius"/>
    </source>
</evidence>
<keyword evidence="6 8" id="KW-1133">Transmembrane helix</keyword>
<keyword evidence="3 8" id="KW-0813">Transport</keyword>
<evidence type="ECO:0000256" key="5">
    <source>
        <dbReference type="ARBA" id="ARBA00022692"/>
    </source>
</evidence>
<feature type="transmembrane region" description="Helical" evidence="9">
    <location>
        <begin position="253"/>
        <end position="283"/>
    </location>
</feature>
<evidence type="ECO:0000256" key="3">
    <source>
        <dbReference type="ARBA" id="ARBA00022448"/>
    </source>
</evidence>
<keyword evidence="7 8" id="KW-0472">Membrane</keyword>
<feature type="transmembrane region" description="Helical" evidence="9">
    <location>
        <begin position="94"/>
        <end position="113"/>
    </location>
</feature>